<dbReference type="AlphaFoldDB" id="C1F4N2"/>
<dbReference type="InterPro" id="IPR012223">
    <property type="entry name" value="TEII"/>
</dbReference>
<dbReference type="Proteomes" id="UP000002207">
    <property type="component" value="Chromosome"/>
</dbReference>
<name>C1F4N2_ACIC5</name>
<protein>
    <submittedName>
        <fullName evidence="3">Thioesterase domain protein</fullName>
    </submittedName>
</protein>
<dbReference type="PANTHER" id="PTHR11487">
    <property type="entry name" value="THIOESTERASE"/>
    <property type="match status" value="1"/>
</dbReference>
<dbReference type="EMBL" id="CP001472">
    <property type="protein sequence ID" value="ACO31497.1"/>
    <property type="molecule type" value="Genomic_DNA"/>
</dbReference>
<keyword evidence="4" id="KW-1185">Reference proteome</keyword>
<dbReference type="RefSeq" id="WP_015896304.1">
    <property type="nucleotide sequence ID" value="NC_012483.1"/>
</dbReference>
<dbReference type="eggNOG" id="COG3208">
    <property type="taxonomic scope" value="Bacteria"/>
</dbReference>
<reference evidence="3 4" key="1">
    <citation type="journal article" date="2009" name="Appl. Environ. Microbiol.">
        <title>Three genomes from the phylum Acidobacteria provide insight into the lifestyles of these microorganisms in soils.</title>
        <authorList>
            <person name="Ward N.L."/>
            <person name="Challacombe J.F."/>
            <person name="Janssen P.H."/>
            <person name="Henrissat B."/>
            <person name="Coutinho P.M."/>
            <person name="Wu M."/>
            <person name="Xie G."/>
            <person name="Haft D.H."/>
            <person name="Sait M."/>
            <person name="Badger J."/>
            <person name="Barabote R.D."/>
            <person name="Bradley B."/>
            <person name="Brettin T.S."/>
            <person name="Brinkac L.M."/>
            <person name="Bruce D."/>
            <person name="Creasy T."/>
            <person name="Daugherty S.C."/>
            <person name="Davidsen T.M."/>
            <person name="DeBoy R.T."/>
            <person name="Detter J.C."/>
            <person name="Dodson R.J."/>
            <person name="Durkin A.S."/>
            <person name="Ganapathy A."/>
            <person name="Gwinn-Giglio M."/>
            <person name="Han C.S."/>
            <person name="Khouri H."/>
            <person name="Kiss H."/>
            <person name="Kothari S.P."/>
            <person name="Madupu R."/>
            <person name="Nelson K.E."/>
            <person name="Nelson W.C."/>
            <person name="Paulsen I."/>
            <person name="Penn K."/>
            <person name="Ren Q."/>
            <person name="Rosovitz M.J."/>
            <person name="Selengut J.D."/>
            <person name="Shrivastava S."/>
            <person name="Sullivan S.A."/>
            <person name="Tapia R."/>
            <person name="Thompson L.S."/>
            <person name="Watkins K.L."/>
            <person name="Yang Q."/>
            <person name="Yu C."/>
            <person name="Zafar N."/>
            <person name="Zhou L."/>
            <person name="Kuske C.R."/>
        </authorList>
    </citation>
    <scope>NUCLEOTIDE SEQUENCE [LARGE SCALE GENOMIC DNA]</scope>
    <source>
        <strain evidence="4">ATCC 51196 / DSM 11244 / BCRC 80197 / JCM 7670 / NBRC 15755 / NCIMB 13165 / 161</strain>
    </source>
</reference>
<dbReference type="InParanoid" id="C1F4N2"/>
<dbReference type="OrthoDB" id="2213423at2"/>
<dbReference type="Pfam" id="PF00975">
    <property type="entry name" value="Thioesterase"/>
    <property type="match status" value="1"/>
</dbReference>
<accession>C1F4N2</accession>
<sequence length="268" mass="29858">MRASAWVRIPVPRPAASARLFCLPFAGGSASFYRPWCHHLKESIEVCLIQPPGREDRHTEPAYTHSQTIVEALITQIGPFLDRPFALYGHSLGALLAFETARALRAADLPEPSVLFLGAHRAPHLPMMRRVFYNLPDDELLAEIKHLNGTPSAILEDSEMLRYWLPIMRADLQICDTYEFAEALPLRCTIIANAGSGDQAASPECMQDWREHTTGAFALHIFPGGHFFLRTAQDSLFGILERYMGELPSHPLRPPEARGAAGRLHSGE</sequence>
<feature type="domain" description="Thioesterase" evidence="2">
    <location>
        <begin position="19"/>
        <end position="242"/>
    </location>
</feature>
<dbReference type="KEGG" id="aca:ACP_1148"/>
<comment type="similarity">
    <text evidence="1">Belongs to the thioesterase family.</text>
</comment>
<dbReference type="PANTHER" id="PTHR11487:SF0">
    <property type="entry name" value="S-ACYL FATTY ACID SYNTHASE THIOESTERASE, MEDIUM CHAIN"/>
    <property type="match status" value="1"/>
</dbReference>
<evidence type="ECO:0000313" key="3">
    <source>
        <dbReference type="EMBL" id="ACO31497.1"/>
    </source>
</evidence>
<dbReference type="Gene3D" id="3.40.50.1820">
    <property type="entry name" value="alpha/beta hydrolase"/>
    <property type="match status" value="1"/>
</dbReference>
<evidence type="ECO:0000259" key="2">
    <source>
        <dbReference type="Pfam" id="PF00975"/>
    </source>
</evidence>
<dbReference type="STRING" id="240015.ACP_1148"/>
<evidence type="ECO:0000313" key="4">
    <source>
        <dbReference type="Proteomes" id="UP000002207"/>
    </source>
</evidence>
<dbReference type="HOGENOM" id="CLU_070456_1_1_0"/>
<dbReference type="InterPro" id="IPR029058">
    <property type="entry name" value="AB_hydrolase_fold"/>
</dbReference>
<gene>
    <name evidence="3" type="ordered locus">ACP_1148</name>
</gene>
<dbReference type="SUPFAM" id="SSF53474">
    <property type="entry name" value="alpha/beta-Hydrolases"/>
    <property type="match status" value="1"/>
</dbReference>
<organism evidence="3 4">
    <name type="scientific">Acidobacterium capsulatum (strain ATCC 51196 / DSM 11244 / BCRC 80197 / JCM 7670 / NBRC 15755 / NCIMB 13165 / 161)</name>
    <dbReference type="NCBI Taxonomy" id="240015"/>
    <lineage>
        <taxon>Bacteria</taxon>
        <taxon>Pseudomonadati</taxon>
        <taxon>Acidobacteriota</taxon>
        <taxon>Terriglobia</taxon>
        <taxon>Terriglobales</taxon>
        <taxon>Acidobacteriaceae</taxon>
        <taxon>Acidobacterium</taxon>
    </lineage>
</organism>
<dbReference type="InterPro" id="IPR001031">
    <property type="entry name" value="Thioesterase"/>
</dbReference>
<dbReference type="GO" id="GO:0008610">
    <property type="term" value="P:lipid biosynthetic process"/>
    <property type="evidence" value="ECO:0007669"/>
    <property type="project" value="TreeGrafter"/>
</dbReference>
<evidence type="ECO:0000256" key="1">
    <source>
        <dbReference type="ARBA" id="ARBA00007169"/>
    </source>
</evidence>
<proteinExistence type="inferred from homology"/>